<dbReference type="EMBL" id="MU866405">
    <property type="protein sequence ID" value="KAK4172638.1"/>
    <property type="molecule type" value="Genomic_DNA"/>
</dbReference>
<dbReference type="Pfam" id="PF06985">
    <property type="entry name" value="HET"/>
    <property type="match status" value="1"/>
</dbReference>
<sequence>MRLLNTRTLASKQFCGRCLPYAILSHMWEGEEVTHQDVRDKIPTLESQHGYRKIKEYCRIAAEQRLELVWIDTCCIDKTSNAELTESINFMYRWYQQAAACLIGLSDLPVIGQVKVQFYDKDWNLRATKYGLIVKLESITGIPADFLTGRASIRQISIADLMSWAANRQTTRPEDVAYCLLGVFGVKLPMIYGEGDNAFRRLQEEIILKSNDMTIFAWQHNNVGASPAQIPASRSPLLAHSPDNFSRPNKNEIITILSMNNAAMSASTNSEYIVKNKGFCITSSSSISPKRTWRSQMKASTLFLALGR</sequence>
<feature type="domain" description="DUF8212" evidence="2">
    <location>
        <begin position="197"/>
        <end position="261"/>
    </location>
</feature>
<dbReference type="AlphaFoldDB" id="A0AAN6VZI9"/>
<reference evidence="3" key="2">
    <citation type="submission" date="2023-05" db="EMBL/GenBank/DDBJ databases">
        <authorList>
            <consortium name="Lawrence Berkeley National Laboratory"/>
            <person name="Steindorff A."/>
            <person name="Hensen N."/>
            <person name="Bonometti L."/>
            <person name="Westerberg I."/>
            <person name="Brannstrom I.O."/>
            <person name="Guillou S."/>
            <person name="Cros-Aarteil S."/>
            <person name="Calhoun S."/>
            <person name="Haridas S."/>
            <person name="Kuo A."/>
            <person name="Mondo S."/>
            <person name="Pangilinan J."/>
            <person name="Riley R."/>
            <person name="Labutti K."/>
            <person name="Andreopoulos B."/>
            <person name="Lipzen A."/>
            <person name="Chen C."/>
            <person name="Yanf M."/>
            <person name="Daum C."/>
            <person name="Ng V."/>
            <person name="Clum A."/>
            <person name="Ohm R."/>
            <person name="Martin F."/>
            <person name="Silar P."/>
            <person name="Natvig D."/>
            <person name="Lalanne C."/>
            <person name="Gautier V."/>
            <person name="Ament-Velasquez S.L."/>
            <person name="Kruys A."/>
            <person name="Hutchinson M.I."/>
            <person name="Powell A.J."/>
            <person name="Barry K."/>
            <person name="Miller A.N."/>
            <person name="Grigoriev I.V."/>
            <person name="Debuchy R."/>
            <person name="Gladieux P."/>
            <person name="Thoren M.H."/>
            <person name="Johannesson H."/>
        </authorList>
    </citation>
    <scope>NUCLEOTIDE SEQUENCE</scope>
    <source>
        <strain evidence="3">CBS 892.96</strain>
    </source>
</reference>
<keyword evidence="4" id="KW-1185">Reference proteome</keyword>
<dbReference type="PANTHER" id="PTHR10622">
    <property type="entry name" value="HET DOMAIN-CONTAINING PROTEIN"/>
    <property type="match status" value="1"/>
</dbReference>
<evidence type="ECO:0000313" key="3">
    <source>
        <dbReference type="EMBL" id="KAK4172638.1"/>
    </source>
</evidence>
<dbReference type="InterPro" id="IPR058525">
    <property type="entry name" value="DUF8212"/>
</dbReference>
<dbReference type="Proteomes" id="UP001302321">
    <property type="component" value="Unassembled WGS sequence"/>
</dbReference>
<accession>A0AAN6VZI9</accession>
<feature type="domain" description="Heterokaryon incompatibility" evidence="1">
    <location>
        <begin position="21"/>
        <end position="106"/>
    </location>
</feature>
<evidence type="ECO:0000313" key="4">
    <source>
        <dbReference type="Proteomes" id="UP001302321"/>
    </source>
</evidence>
<comment type="caution">
    <text evidence="3">The sequence shown here is derived from an EMBL/GenBank/DDBJ whole genome shotgun (WGS) entry which is preliminary data.</text>
</comment>
<evidence type="ECO:0000259" key="1">
    <source>
        <dbReference type="Pfam" id="PF06985"/>
    </source>
</evidence>
<proteinExistence type="predicted"/>
<name>A0AAN6VZI9_9PEZI</name>
<protein>
    <submittedName>
        <fullName evidence="3">Heterokaryon incompatibility protein-domain-containing protein</fullName>
    </submittedName>
</protein>
<evidence type="ECO:0000259" key="2">
    <source>
        <dbReference type="Pfam" id="PF26640"/>
    </source>
</evidence>
<reference evidence="3" key="1">
    <citation type="journal article" date="2023" name="Mol. Phylogenet. Evol.">
        <title>Genome-scale phylogeny and comparative genomics of the fungal order Sordariales.</title>
        <authorList>
            <person name="Hensen N."/>
            <person name="Bonometti L."/>
            <person name="Westerberg I."/>
            <person name="Brannstrom I.O."/>
            <person name="Guillou S."/>
            <person name="Cros-Aarteil S."/>
            <person name="Calhoun S."/>
            <person name="Haridas S."/>
            <person name="Kuo A."/>
            <person name="Mondo S."/>
            <person name="Pangilinan J."/>
            <person name="Riley R."/>
            <person name="LaButti K."/>
            <person name="Andreopoulos B."/>
            <person name="Lipzen A."/>
            <person name="Chen C."/>
            <person name="Yan M."/>
            <person name="Daum C."/>
            <person name="Ng V."/>
            <person name="Clum A."/>
            <person name="Steindorff A."/>
            <person name="Ohm R.A."/>
            <person name="Martin F."/>
            <person name="Silar P."/>
            <person name="Natvig D.O."/>
            <person name="Lalanne C."/>
            <person name="Gautier V."/>
            <person name="Ament-Velasquez S.L."/>
            <person name="Kruys A."/>
            <person name="Hutchinson M.I."/>
            <person name="Powell A.J."/>
            <person name="Barry K."/>
            <person name="Miller A.N."/>
            <person name="Grigoriev I.V."/>
            <person name="Debuchy R."/>
            <person name="Gladieux P."/>
            <person name="Hiltunen Thoren M."/>
            <person name="Johannesson H."/>
        </authorList>
    </citation>
    <scope>NUCLEOTIDE SEQUENCE</scope>
    <source>
        <strain evidence="3">CBS 892.96</strain>
    </source>
</reference>
<organism evidence="3 4">
    <name type="scientific">Triangularia setosa</name>
    <dbReference type="NCBI Taxonomy" id="2587417"/>
    <lineage>
        <taxon>Eukaryota</taxon>
        <taxon>Fungi</taxon>
        <taxon>Dikarya</taxon>
        <taxon>Ascomycota</taxon>
        <taxon>Pezizomycotina</taxon>
        <taxon>Sordariomycetes</taxon>
        <taxon>Sordariomycetidae</taxon>
        <taxon>Sordariales</taxon>
        <taxon>Podosporaceae</taxon>
        <taxon>Triangularia</taxon>
    </lineage>
</organism>
<dbReference type="Pfam" id="PF26640">
    <property type="entry name" value="DUF8212"/>
    <property type="match status" value="1"/>
</dbReference>
<dbReference type="InterPro" id="IPR010730">
    <property type="entry name" value="HET"/>
</dbReference>
<dbReference type="PANTHER" id="PTHR10622:SF12">
    <property type="entry name" value="HET DOMAIN-CONTAINING PROTEIN"/>
    <property type="match status" value="1"/>
</dbReference>
<gene>
    <name evidence="3" type="ORF">QBC36DRAFT_381610</name>
</gene>